<accession>A0A381NFI4</accession>
<gene>
    <name evidence="1" type="ORF">METZ01_LOCUS6179</name>
</gene>
<evidence type="ECO:0000313" key="1">
    <source>
        <dbReference type="EMBL" id="SUZ53325.1"/>
    </source>
</evidence>
<dbReference type="EMBL" id="UINC01000326">
    <property type="protein sequence ID" value="SUZ53325.1"/>
    <property type="molecule type" value="Genomic_DNA"/>
</dbReference>
<name>A0A381NFI4_9ZZZZ</name>
<reference evidence="1" key="1">
    <citation type="submission" date="2018-05" db="EMBL/GenBank/DDBJ databases">
        <authorList>
            <person name="Lanie J.A."/>
            <person name="Ng W.-L."/>
            <person name="Kazmierczak K.M."/>
            <person name="Andrzejewski T.M."/>
            <person name="Davidsen T.M."/>
            <person name="Wayne K.J."/>
            <person name="Tettelin H."/>
            <person name="Glass J.I."/>
            <person name="Rusch D."/>
            <person name="Podicherti R."/>
            <person name="Tsui H.-C.T."/>
            <person name="Winkler M.E."/>
        </authorList>
    </citation>
    <scope>NUCLEOTIDE SEQUENCE</scope>
</reference>
<sequence>MDRKTRNAGIAVLAAAAAGAVAAWVIRDQVQRHSRDLFSPSFLRRLAALGHMARVEASVDHINLMKDFVAWESRDALRRRAQAIVERMEREVTGPTLSAG</sequence>
<dbReference type="AlphaFoldDB" id="A0A381NFI4"/>
<proteinExistence type="predicted"/>
<protein>
    <submittedName>
        <fullName evidence="1">Uncharacterized protein</fullName>
    </submittedName>
</protein>
<organism evidence="1">
    <name type="scientific">marine metagenome</name>
    <dbReference type="NCBI Taxonomy" id="408172"/>
    <lineage>
        <taxon>unclassified sequences</taxon>
        <taxon>metagenomes</taxon>
        <taxon>ecological metagenomes</taxon>
    </lineage>
</organism>